<reference evidence="2" key="1">
    <citation type="submission" date="2024-06" db="EMBL/GenBank/DDBJ databases">
        <title>Caulobacter inopinatus, sp. nov.</title>
        <authorList>
            <person name="Donachie S.P."/>
        </authorList>
    </citation>
    <scope>NUCLEOTIDE SEQUENCE</scope>
    <source>
        <strain evidence="2">73W</strain>
    </source>
</reference>
<dbReference type="RefSeq" id="WP_369062410.1">
    <property type="nucleotide sequence ID" value="NZ_CP158375.1"/>
</dbReference>
<dbReference type="PANTHER" id="PTHR30383">
    <property type="entry name" value="THIOESTERASE 1/PROTEASE 1/LYSOPHOSPHOLIPASE L1"/>
    <property type="match status" value="1"/>
</dbReference>
<dbReference type="AlphaFoldDB" id="A0AB39KY08"/>
<evidence type="ECO:0000313" key="2">
    <source>
        <dbReference type="EMBL" id="XDO98535.1"/>
    </source>
</evidence>
<dbReference type="InterPro" id="IPR051532">
    <property type="entry name" value="Ester_Hydrolysis_Enzymes"/>
</dbReference>
<dbReference type="EMBL" id="CP158375">
    <property type="protein sequence ID" value="XDO98535.1"/>
    <property type="molecule type" value="Genomic_DNA"/>
</dbReference>
<dbReference type="Pfam" id="PF13472">
    <property type="entry name" value="Lipase_GDSL_2"/>
    <property type="match status" value="1"/>
</dbReference>
<dbReference type="CDD" id="cd01822">
    <property type="entry name" value="Lysophospholipase_L1_like"/>
    <property type="match status" value="1"/>
</dbReference>
<evidence type="ECO:0000259" key="1">
    <source>
        <dbReference type="Pfam" id="PF13472"/>
    </source>
</evidence>
<feature type="domain" description="SGNH hydrolase-type esterase" evidence="1">
    <location>
        <begin position="22"/>
        <end position="182"/>
    </location>
</feature>
<proteinExistence type="predicted"/>
<dbReference type="SUPFAM" id="SSF52266">
    <property type="entry name" value="SGNH hydrolase"/>
    <property type="match status" value="1"/>
</dbReference>
<name>A0AB39KY08_9CAUL</name>
<dbReference type="InterPro" id="IPR013830">
    <property type="entry name" value="SGNH_hydro"/>
</dbReference>
<dbReference type="InterPro" id="IPR036514">
    <property type="entry name" value="SGNH_hydro_sf"/>
</dbReference>
<dbReference type="Gene3D" id="3.40.50.1110">
    <property type="entry name" value="SGNH hydrolase"/>
    <property type="match status" value="1"/>
</dbReference>
<sequence length="198" mass="20816">MAGLASGLAGPGLARSRPTLTILGDSITSGYGLRPADSLPRQLGLALARRGADWRVHGAGVAGDTTGRALQRLDRSLAANTRLCIVALGANDVLIGAPPEQFGANLTSILDRLSSRRIPVILAGLRLPPYLGARYADDFNAVFADLGRRAGVTLIPNWLEGVVGDPRLNQPDRIHPNAAGVRRIAERLADAVVKVAPR</sequence>
<gene>
    <name evidence="2" type="ORF">ABOZ73_08995</name>
</gene>
<accession>A0AB39KY08</accession>
<dbReference type="PANTHER" id="PTHR30383:SF24">
    <property type="entry name" value="THIOESTERASE 1_PROTEASE 1_LYSOPHOSPHOLIPASE L1"/>
    <property type="match status" value="1"/>
</dbReference>
<dbReference type="GO" id="GO:0004622">
    <property type="term" value="F:phosphatidylcholine lysophospholipase activity"/>
    <property type="evidence" value="ECO:0007669"/>
    <property type="project" value="TreeGrafter"/>
</dbReference>
<protein>
    <submittedName>
        <fullName evidence="2">Arylesterase</fullName>
    </submittedName>
</protein>
<organism evidence="2">
    <name type="scientific">Caulobacter sp. 73W</name>
    <dbReference type="NCBI Taxonomy" id="3161137"/>
    <lineage>
        <taxon>Bacteria</taxon>
        <taxon>Pseudomonadati</taxon>
        <taxon>Pseudomonadota</taxon>
        <taxon>Alphaproteobacteria</taxon>
        <taxon>Caulobacterales</taxon>
        <taxon>Caulobacteraceae</taxon>
        <taxon>Caulobacter</taxon>
    </lineage>
</organism>